<protein>
    <submittedName>
        <fullName evidence="2">Uncharacterized protein</fullName>
    </submittedName>
</protein>
<organism evidence="2 3">
    <name type="scientific">Citreimonas salinaria</name>
    <dbReference type="NCBI Taxonomy" id="321339"/>
    <lineage>
        <taxon>Bacteria</taxon>
        <taxon>Pseudomonadati</taxon>
        <taxon>Pseudomonadota</taxon>
        <taxon>Alphaproteobacteria</taxon>
        <taxon>Rhodobacterales</taxon>
        <taxon>Roseobacteraceae</taxon>
        <taxon>Citreimonas</taxon>
    </lineage>
</organism>
<evidence type="ECO:0000256" key="1">
    <source>
        <dbReference type="SAM" id="SignalP"/>
    </source>
</evidence>
<evidence type="ECO:0000313" key="3">
    <source>
        <dbReference type="Proteomes" id="UP000199286"/>
    </source>
</evidence>
<reference evidence="2 3" key="1">
    <citation type="submission" date="2016-10" db="EMBL/GenBank/DDBJ databases">
        <authorList>
            <person name="de Groot N.N."/>
        </authorList>
    </citation>
    <scope>NUCLEOTIDE SEQUENCE [LARGE SCALE GENOMIC DNA]</scope>
    <source>
        <strain evidence="2 3">DSM 26880</strain>
    </source>
</reference>
<keyword evidence="1" id="KW-0732">Signal</keyword>
<evidence type="ECO:0000313" key="2">
    <source>
        <dbReference type="EMBL" id="SDY55851.1"/>
    </source>
</evidence>
<keyword evidence="3" id="KW-1185">Reference proteome</keyword>
<dbReference type="AlphaFoldDB" id="A0A1H3KUQ3"/>
<accession>A0A1H3KUQ3</accession>
<dbReference type="EMBL" id="FNPF01000010">
    <property type="protein sequence ID" value="SDY55851.1"/>
    <property type="molecule type" value="Genomic_DNA"/>
</dbReference>
<dbReference type="RefSeq" id="WP_089883876.1">
    <property type="nucleotide sequence ID" value="NZ_FNPF01000010.1"/>
</dbReference>
<gene>
    <name evidence="2" type="ORF">SAMN05444340_110121</name>
</gene>
<dbReference type="Proteomes" id="UP000199286">
    <property type="component" value="Unassembled WGS sequence"/>
</dbReference>
<feature type="chain" id="PRO_5011615952" evidence="1">
    <location>
        <begin position="21"/>
        <end position="190"/>
    </location>
</feature>
<sequence>MTRLLFAAGLVLATSPAAWAVGASSAMQAFFDANISGWIDEPVLIDAIVLQNETTARYDGPTIEAMDKAWRDELGAPASPTIDPVLTHPASDFLRARVAASGGTVTEIFVMDSVGLNVASSGMTSDYWQGDEEKFSQTFGEGAGAMHFSEIEFDESSQTYQAQISFTLTDPESGAPIGAMTVGIDAEALM</sequence>
<feature type="signal peptide" evidence="1">
    <location>
        <begin position="1"/>
        <end position="20"/>
    </location>
</feature>
<dbReference type="OrthoDB" id="195732at2"/>
<dbReference type="STRING" id="321339.SAMN05444340_110121"/>
<proteinExistence type="predicted"/>
<name>A0A1H3KUQ3_9RHOB</name>